<dbReference type="InterPro" id="IPR050228">
    <property type="entry name" value="Carboxylesterase_BioH"/>
</dbReference>
<sequence length="295" mass="31377">MTAGTRLPGTPEPMYRWQGSSGIGIAGDAWGNPDGPLVVLQHGGGQTRHAWKGTGEALGAAGYYAVAFDARGHGDSDWAPDGLYGQDAMVQDLKCVIAALGQHRPVLVGASMGGGTSLVAVGEDHVDASALIMVDIAPRIETKGIDNIQAFMSQKPEGFGSLEEVAEAIATYQPQRVRPKSLDGLAKNVRLGSDGKYRWHWDPRYRAGTRDLERRQKRLEACARALTLPTLLVRGGLSDVLSEAGAQHFLALCPHSEYVNVTSAGHMVAGDRNDVFGTSVIDFLGRAIPPGGQRL</sequence>
<dbReference type="SUPFAM" id="SSF53474">
    <property type="entry name" value="alpha/beta-Hydrolases"/>
    <property type="match status" value="1"/>
</dbReference>
<accession>A0AAU7M041</accession>
<dbReference type="Gene3D" id="3.40.50.1820">
    <property type="entry name" value="alpha/beta hydrolase"/>
    <property type="match status" value="1"/>
</dbReference>
<proteinExistence type="predicted"/>
<dbReference type="RefSeq" id="WP_349283274.1">
    <property type="nucleotide sequence ID" value="NZ_CBCSCU010000015.1"/>
</dbReference>
<name>A0AAU7M041_9BURK</name>
<keyword evidence="2" id="KW-0614">Plasmid</keyword>
<evidence type="ECO:0000259" key="1">
    <source>
        <dbReference type="Pfam" id="PF00561"/>
    </source>
</evidence>
<dbReference type="PANTHER" id="PTHR43194:SF2">
    <property type="entry name" value="PEROXISOMAL MEMBRANE PROTEIN LPX1"/>
    <property type="match status" value="1"/>
</dbReference>
<dbReference type="InterPro" id="IPR000073">
    <property type="entry name" value="AB_hydrolase_1"/>
</dbReference>
<dbReference type="EMBL" id="CP157679">
    <property type="protein sequence ID" value="XBP73222.1"/>
    <property type="molecule type" value="Genomic_DNA"/>
</dbReference>
<dbReference type="GO" id="GO:0016787">
    <property type="term" value="F:hydrolase activity"/>
    <property type="evidence" value="ECO:0007669"/>
    <property type="project" value="UniProtKB-KW"/>
</dbReference>
<dbReference type="PANTHER" id="PTHR43194">
    <property type="entry name" value="HYDROLASE ALPHA/BETA FOLD FAMILY"/>
    <property type="match status" value="1"/>
</dbReference>
<protein>
    <submittedName>
        <fullName evidence="2">Alpha/beta hydrolase</fullName>
    </submittedName>
</protein>
<feature type="domain" description="AB hydrolase-1" evidence="1">
    <location>
        <begin position="36"/>
        <end position="268"/>
    </location>
</feature>
<gene>
    <name evidence="2" type="ORF">ABLV49_25025</name>
</gene>
<dbReference type="Pfam" id="PF00561">
    <property type="entry name" value="Abhydrolase_1"/>
    <property type="match status" value="1"/>
</dbReference>
<keyword evidence="2" id="KW-0378">Hydrolase</keyword>
<evidence type="ECO:0000313" key="2">
    <source>
        <dbReference type="EMBL" id="XBP73222.1"/>
    </source>
</evidence>
<dbReference type="InterPro" id="IPR029058">
    <property type="entry name" value="AB_hydrolase_fold"/>
</dbReference>
<geneLocation type="plasmid" evidence="2">
    <name>p4</name>
</geneLocation>
<dbReference type="AlphaFoldDB" id="A0AAU7M041"/>
<reference evidence="2" key="1">
    <citation type="submission" date="2024-05" db="EMBL/GenBank/DDBJ databases">
        <authorList>
            <person name="Bunk B."/>
            <person name="Swiderski J."/>
            <person name="Sproer C."/>
            <person name="Thiel V."/>
        </authorList>
    </citation>
    <scope>NUCLEOTIDE SEQUENCE</scope>
    <source>
        <strain evidence="2">DSM 17735</strain>
        <plasmid evidence="2">p4</plasmid>
    </source>
</reference>
<organism evidence="2">
    <name type="scientific">Polaromonas hydrogenivorans</name>
    <dbReference type="NCBI Taxonomy" id="335476"/>
    <lineage>
        <taxon>Bacteria</taxon>
        <taxon>Pseudomonadati</taxon>
        <taxon>Pseudomonadota</taxon>
        <taxon>Betaproteobacteria</taxon>
        <taxon>Burkholderiales</taxon>
        <taxon>Comamonadaceae</taxon>
        <taxon>Polaromonas</taxon>
    </lineage>
</organism>